<dbReference type="Gene3D" id="1.50.10.10">
    <property type="match status" value="1"/>
</dbReference>
<accession>A0A0C9V6X4</accession>
<dbReference type="HOGENOM" id="CLU_1741731_0_0_1"/>
<dbReference type="GO" id="GO:0005975">
    <property type="term" value="P:carbohydrate metabolic process"/>
    <property type="evidence" value="ECO:0007669"/>
    <property type="project" value="InterPro"/>
</dbReference>
<dbReference type="InterPro" id="IPR008928">
    <property type="entry name" value="6-hairpin_glycosidase_sf"/>
</dbReference>
<dbReference type="PANTHER" id="PTHR41814:SF1">
    <property type="entry name" value="CELLULASE"/>
    <property type="match status" value="1"/>
</dbReference>
<dbReference type="PANTHER" id="PTHR41814">
    <property type="entry name" value="EXPRESSED PROTEIN"/>
    <property type="match status" value="1"/>
</dbReference>
<evidence type="ECO:0000313" key="2">
    <source>
        <dbReference type="Proteomes" id="UP000054279"/>
    </source>
</evidence>
<sequence>MVPPFLAYYGVIAKNSTLLGEAYNQCKLYHDHLRDANTDYSTGNGWSAMGMLRVLSTMKNSEFSGDFKNEQKDLTNWVGEILDGMYKHLDNSAILKNYADDSWSFQDPSSTALIAAATYRLATVTGTFKHLSLAEKIGLYLLHRHKVERY</sequence>
<dbReference type="EMBL" id="KN837217">
    <property type="protein sequence ID" value="KIJ33091.1"/>
    <property type="molecule type" value="Genomic_DNA"/>
</dbReference>
<keyword evidence="2" id="KW-1185">Reference proteome</keyword>
<evidence type="ECO:0000313" key="1">
    <source>
        <dbReference type="EMBL" id="KIJ33091.1"/>
    </source>
</evidence>
<proteinExistence type="predicted"/>
<gene>
    <name evidence="1" type="ORF">M422DRAFT_783241</name>
</gene>
<name>A0A0C9V6X4_SPHS4</name>
<dbReference type="OrthoDB" id="4138492at2759"/>
<dbReference type="AlphaFoldDB" id="A0A0C9V6X4"/>
<dbReference type="InterPro" id="IPR012341">
    <property type="entry name" value="6hp_glycosidase-like_sf"/>
</dbReference>
<dbReference type="GO" id="GO:0003824">
    <property type="term" value="F:catalytic activity"/>
    <property type="evidence" value="ECO:0007669"/>
    <property type="project" value="UniProtKB-ARBA"/>
</dbReference>
<dbReference type="Proteomes" id="UP000054279">
    <property type="component" value="Unassembled WGS sequence"/>
</dbReference>
<protein>
    <submittedName>
        <fullName evidence="1">Uncharacterized protein</fullName>
    </submittedName>
</protein>
<dbReference type="SUPFAM" id="SSF48208">
    <property type="entry name" value="Six-hairpin glycosidases"/>
    <property type="match status" value="1"/>
</dbReference>
<reference evidence="1 2" key="1">
    <citation type="submission" date="2014-06" db="EMBL/GenBank/DDBJ databases">
        <title>Evolutionary Origins and Diversification of the Mycorrhizal Mutualists.</title>
        <authorList>
            <consortium name="DOE Joint Genome Institute"/>
            <consortium name="Mycorrhizal Genomics Consortium"/>
            <person name="Kohler A."/>
            <person name="Kuo A."/>
            <person name="Nagy L.G."/>
            <person name="Floudas D."/>
            <person name="Copeland A."/>
            <person name="Barry K.W."/>
            <person name="Cichocki N."/>
            <person name="Veneault-Fourrey C."/>
            <person name="LaButti K."/>
            <person name="Lindquist E.A."/>
            <person name="Lipzen A."/>
            <person name="Lundell T."/>
            <person name="Morin E."/>
            <person name="Murat C."/>
            <person name="Riley R."/>
            <person name="Ohm R."/>
            <person name="Sun H."/>
            <person name="Tunlid A."/>
            <person name="Henrissat B."/>
            <person name="Grigoriev I.V."/>
            <person name="Hibbett D.S."/>
            <person name="Martin F."/>
        </authorList>
    </citation>
    <scope>NUCLEOTIDE SEQUENCE [LARGE SCALE GENOMIC DNA]</scope>
    <source>
        <strain evidence="1 2">SS14</strain>
    </source>
</reference>
<organism evidence="1 2">
    <name type="scientific">Sphaerobolus stellatus (strain SS14)</name>
    <dbReference type="NCBI Taxonomy" id="990650"/>
    <lineage>
        <taxon>Eukaryota</taxon>
        <taxon>Fungi</taxon>
        <taxon>Dikarya</taxon>
        <taxon>Basidiomycota</taxon>
        <taxon>Agaricomycotina</taxon>
        <taxon>Agaricomycetes</taxon>
        <taxon>Phallomycetidae</taxon>
        <taxon>Geastrales</taxon>
        <taxon>Sphaerobolaceae</taxon>
        <taxon>Sphaerobolus</taxon>
    </lineage>
</organism>